<dbReference type="Proteomes" id="UP001055091">
    <property type="component" value="Unassembled WGS sequence"/>
</dbReference>
<name>A0AA37JIK0_9FIRM</name>
<dbReference type="EMBL" id="BQNJ01000001">
    <property type="protein sequence ID" value="GKG99084.1"/>
    <property type="molecule type" value="Genomic_DNA"/>
</dbReference>
<reference evidence="1" key="1">
    <citation type="submission" date="2022-01" db="EMBL/GenBank/DDBJ databases">
        <title>Novel bile acid biosynthetic pathways are enriched in the microbiome of centenarians.</title>
        <authorList>
            <person name="Sato Y."/>
            <person name="Atarashi K."/>
            <person name="Plichta R.D."/>
            <person name="Arai Y."/>
            <person name="Sasajima S."/>
            <person name="Kearney M.S."/>
            <person name="Suda W."/>
            <person name="Takeshita K."/>
            <person name="Sasaki T."/>
            <person name="Okamoto S."/>
            <person name="Skelly N.A."/>
            <person name="Okamura Y."/>
            <person name="Vlamakis H."/>
            <person name="Li Y."/>
            <person name="Tanoue T."/>
            <person name="Takei H."/>
            <person name="Nittono H."/>
            <person name="Narushima S."/>
            <person name="Irie J."/>
            <person name="Itoh H."/>
            <person name="Moriya K."/>
            <person name="Sugiura Y."/>
            <person name="Suematsu M."/>
            <person name="Moritoki N."/>
            <person name="Shibata S."/>
            <person name="Littman R.D."/>
            <person name="Fischbach A.M."/>
            <person name="Uwamino Y."/>
            <person name="Inoue T."/>
            <person name="Honda A."/>
            <person name="Hattori M."/>
            <person name="Murai T."/>
            <person name="Xavier J.R."/>
            <person name="Hirose N."/>
            <person name="Honda K."/>
        </authorList>
    </citation>
    <scope>NUCLEOTIDE SEQUENCE</scope>
    <source>
        <strain evidence="1">CE91-St55</strain>
    </source>
</reference>
<proteinExistence type="predicted"/>
<dbReference type="AlphaFoldDB" id="A0AA37JIK0"/>
<sequence>MYREDGWIEGHYIDNHVKYECRDCERQFIIGEKLLEDAPLGYPVCPYCGQSNVERISWTEDDQLGELGAEMGCLAICMDEEN</sequence>
<evidence type="ECO:0000313" key="1">
    <source>
        <dbReference type="EMBL" id="GKG99084.1"/>
    </source>
</evidence>
<evidence type="ECO:0000313" key="2">
    <source>
        <dbReference type="Proteomes" id="UP001055091"/>
    </source>
</evidence>
<organism evidence="1 2">
    <name type="scientific">Hungatella hathewayi</name>
    <dbReference type="NCBI Taxonomy" id="154046"/>
    <lineage>
        <taxon>Bacteria</taxon>
        <taxon>Bacillati</taxon>
        <taxon>Bacillota</taxon>
        <taxon>Clostridia</taxon>
        <taxon>Lachnospirales</taxon>
        <taxon>Lachnospiraceae</taxon>
        <taxon>Hungatella</taxon>
    </lineage>
</organism>
<gene>
    <name evidence="1" type="ORF">CE91St55_10660</name>
</gene>
<accession>A0AA37JIK0</accession>
<protein>
    <submittedName>
        <fullName evidence="1">Uncharacterized protein</fullName>
    </submittedName>
</protein>
<dbReference type="RefSeq" id="WP_195521613.1">
    <property type="nucleotide sequence ID" value="NZ_BQNJ01000001.1"/>
</dbReference>
<comment type="caution">
    <text evidence="1">The sequence shown here is derived from an EMBL/GenBank/DDBJ whole genome shotgun (WGS) entry which is preliminary data.</text>
</comment>